<evidence type="ECO:0000313" key="2">
    <source>
        <dbReference type="Proteomes" id="UP000238479"/>
    </source>
</evidence>
<dbReference type="Proteomes" id="UP000238479">
    <property type="component" value="Chromosome 2"/>
</dbReference>
<protein>
    <submittedName>
        <fullName evidence="1">Uncharacterized protein</fullName>
    </submittedName>
</protein>
<accession>A0A2P6S2X5</accession>
<dbReference type="AlphaFoldDB" id="A0A2P6S2X5"/>
<proteinExistence type="predicted"/>
<sequence length="53" mass="5992">MRGRDLICKFHVWSLLHSPTMISTSASTVTTRGTSDHDIGPKIWPMLKIHHPP</sequence>
<organism evidence="1 2">
    <name type="scientific">Rosa chinensis</name>
    <name type="common">China rose</name>
    <dbReference type="NCBI Taxonomy" id="74649"/>
    <lineage>
        <taxon>Eukaryota</taxon>
        <taxon>Viridiplantae</taxon>
        <taxon>Streptophyta</taxon>
        <taxon>Embryophyta</taxon>
        <taxon>Tracheophyta</taxon>
        <taxon>Spermatophyta</taxon>
        <taxon>Magnoliopsida</taxon>
        <taxon>eudicotyledons</taxon>
        <taxon>Gunneridae</taxon>
        <taxon>Pentapetalae</taxon>
        <taxon>rosids</taxon>
        <taxon>fabids</taxon>
        <taxon>Rosales</taxon>
        <taxon>Rosaceae</taxon>
        <taxon>Rosoideae</taxon>
        <taxon>Rosoideae incertae sedis</taxon>
        <taxon>Rosa</taxon>
    </lineage>
</organism>
<dbReference type="EMBL" id="PDCK01000040">
    <property type="protein sequence ID" value="PRQ53022.1"/>
    <property type="molecule type" value="Genomic_DNA"/>
</dbReference>
<name>A0A2P6S2X5_ROSCH</name>
<keyword evidence="2" id="KW-1185">Reference proteome</keyword>
<reference evidence="1 2" key="1">
    <citation type="journal article" date="2018" name="Nat. Genet.">
        <title>The Rosa genome provides new insights in the design of modern roses.</title>
        <authorList>
            <person name="Bendahmane M."/>
        </authorList>
    </citation>
    <scope>NUCLEOTIDE SEQUENCE [LARGE SCALE GENOMIC DNA]</scope>
    <source>
        <strain evidence="2">cv. Old Blush</strain>
    </source>
</reference>
<gene>
    <name evidence="1" type="ORF">RchiOBHm_Chr2g0161891</name>
</gene>
<evidence type="ECO:0000313" key="1">
    <source>
        <dbReference type="EMBL" id="PRQ53022.1"/>
    </source>
</evidence>
<dbReference type="Gramene" id="PRQ53022">
    <property type="protein sequence ID" value="PRQ53022"/>
    <property type="gene ID" value="RchiOBHm_Chr2g0161891"/>
</dbReference>
<comment type="caution">
    <text evidence="1">The sequence shown here is derived from an EMBL/GenBank/DDBJ whole genome shotgun (WGS) entry which is preliminary data.</text>
</comment>